<evidence type="ECO:0000256" key="7">
    <source>
        <dbReference type="SAM" id="MobiDB-lite"/>
    </source>
</evidence>
<proteinExistence type="predicted"/>
<dbReference type="GO" id="GO:0009279">
    <property type="term" value="C:cell outer membrane"/>
    <property type="evidence" value="ECO:0007669"/>
    <property type="project" value="UniProtKB-SubCell"/>
</dbReference>
<evidence type="ECO:0000256" key="1">
    <source>
        <dbReference type="ARBA" id="ARBA00004571"/>
    </source>
</evidence>
<dbReference type="GO" id="GO:0044718">
    <property type="term" value="P:siderophore transmembrane transport"/>
    <property type="evidence" value="ECO:0007669"/>
    <property type="project" value="TreeGrafter"/>
</dbReference>
<reference evidence="8" key="1">
    <citation type="submission" date="2018-05" db="EMBL/GenBank/DDBJ databases">
        <authorList>
            <person name="Lanie J.A."/>
            <person name="Ng W.-L."/>
            <person name="Kazmierczak K.M."/>
            <person name="Andrzejewski T.M."/>
            <person name="Davidsen T.M."/>
            <person name="Wayne K.J."/>
            <person name="Tettelin H."/>
            <person name="Glass J.I."/>
            <person name="Rusch D."/>
            <person name="Podicherti R."/>
            <person name="Tsui H.-C.T."/>
            <person name="Winkler M.E."/>
        </authorList>
    </citation>
    <scope>NUCLEOTIDE SEQUENCE</scope>
</reference>
<comment type="subcellular location">
    <subcellularLocation>
        <location evidence="1">Cell outer membrane</location>
        <topology evidence="1">Multi-pass membrane protein</topology>
    </subcellularLocation>
</comment>
<name>A0A382N5B9_9ZZZZ</name>
<dbReference type="PANTHER" id="PTHR30069">
    <property type="entry name" value="TONB-DEPENDENT OUTER MEMBRANE RECEPTOR"/>
    <property type="match status" value="1"/>
</dbReference>
<dbReference type="SUPFAM" id="SSF56935">
    <property type="entry name" value="Porins"/>
    <property type="match status" value="1"/>
</dbReference>
<keyword evidence="2" id="KW-0813">Transport</keyword>
<dbReference type="Gene3D" id="2.40.170.20">
    <property type="entry name" value="TonB-dependent receptor, beta-barrel domain"/>
    <property type="match status" value="1"/>
</dbReference>
<dbReference type="GO" id="GO:0015344">
    <property type="term" value="F:siderophore uptake transmembrane transporter activity"/>
    <property type="evidence" value="ECO:0007669"/>
    <property type="project" value="TreeGrafter"/>
</dbReference>
<feature type="region of interest" description="Disordered" evidence="7">
    <location>
        <begin position="232"/>
        <end position="260"/>
    </location>
</feature>
<protein>
    <recommendedName>
        <fullName evidence="9">TonB-dependent receptor-like beta-barrel domain-containing protein</fullName>
    </recommendedName>
</protein>
<accession>A0A382N5B9</accession>
<evidence type="ECO:0000256" key="4">
    <source>
        <dbReference type="ARBA" id="ARBA00022729"/>
    </source>
</evidence>
<evidence type="ECO:0000256" key="6">
    <source>
        <dbReference type="ARBA" id="ARBA00023237"/>
    </source>
</evidence>
<dbReference type="InterPro" id="IPR039426">
    <property type="entry name" value="TonB-dep_rcpt-like"/>
</dbReference>
<dbReference type="PANTHER" id="PTHR30069:SF29">
    <property type="entry name" value="HEMOGLOBIN AND HEMOGLOBIN-HAPTOGLOBIN-BINDING PROTEIN 1-RELATED"/>
    <property type="match status" value="1"/>
</dbReference>
<dbReference type="EMBL" id="UINC01098056">
    <property type="protein sequence ID" value="SVC56276.1"/>
    <property type="molecule type" value="Genomic_DNA"/>
</dbReference>
<sequence>MASMTKTRTFTEISPRLGFSFPVSDRTVFHVQYGRFSQMPALRSSLTGGARLALELGGQNFISNPSAFDIEPMRTTQYELGFEQQFSDVASFDITGFYRDVKGQIQIARQDIASTAQNANAYNYFQNGDFATTKGVEFVFKLRRTNRLRSELYYTLSDARGSGSTTASGVSGIENDSNLPTIISPLDFNETHRGSLYFDYRFAENDGGPIFSELGANLLLRFTSGHNFTFSDGSLGQTGPEDGGILNSSDPRNRKPLESVNRSTTPWTFQVDLRIDKGFNLMGLEAKAYSYIENLFNRRNVLNVYQRTGSTTDDGFLTNPSLSSEIVQASGGLTYQQLYQAINLANRQSYWINEGGDLYDEPRQIRFGIRLGI</sequence>
<dbReference type="InterPro" id="IPR036942">
    <property type="entry name" value="Beta-barrel_TonB_sf"/>
</dbReference>
<evidence type="ECO:0000256" key="2">
    <source>
        <dbReference type="ARBA" id="ARBA00022448"/>
    </source>
</evidence>
<gene>
    <name evidence="8" type="ORF">METZ01_LOCUS309130</name>
</gene>
<keyword evidence="5" id="KW-0472">Membrane</keyword>
<evidence type="ECO:0000313" key="8">
    <source>
        <dbReference type="EMBL" id="SVC56276.1"/>
    </source>
</evidence>
<dbReference type="AlphaFoldDB" id="A0A382N5B9"/>
<evidence type="ECO:0000256" key="3">
    <source>
        <dbReference type="ARBA" id="ARBA00022692"/>
    </source>
</evidence>
<feature type="non-terminal residue" evidence="8">
    <location>
        <position position="373"/>
    </location>
</feature>
<evidence type="ECO:0008006" key="9">
    <source>
        <dbReference type="Google" id="ProtNLM"/>
    </source>
</evidence>
<keyword evidence="4" id="KW-0732">Signal</keyword>
<keyword evidence="6" id="KW-0998">Cell outer membrane</keyword>
<evidence type="ECO:0000256" key="5">
    <source>
        <dbReference type="ARBA" id="ARBA00023136"/>
    </source>
</evidence>
<keyword evidence="3" id="KW-0812">Transmembrane</keyword>
<organism evidence="8">
    <name type="scientific">marine metagenome</name>
    <dbReference type="NCBI Taxonomy" id="408172"/>
    <lineage>
        <taxon>unclassified sequences</taxon>
        <taxon>metagenomes</taxon>
        <taxon>ecological metagenomes</taxon>
    </lineage>
</organism>